<dbReference type="CTD" id="6755623"/>
<evidence type="ECO:0000256" key="3">
    <source>
        <dbReference type="ARBA" id="ARBA00022692"/>
    </source>
</evidence>
<dbReference type="HOGENOM" id="CLU_827169_0_0_1"/>
<dbReference type="AlphaFoldDB" id="B3S140"/>
<evidence type="ECO:0000256" key="1">
    <source>
        <dbReference type="ARBA" id="ARBA00004325"/>
    </source>
</evidence>
<name>B3S140_TRIAD</name>
<dbReference type="Pfam" id="PF09769">
    <property type="entry name" value="ApoO"/>
    <property type="match status" value="1"/>
</dbReference>
<feature type="compositionally biased region" description="Polar residues" evidence="8">
    <location>
        <begin position="321"/>
        <end position="334"/>
    </location>
</feature>
<dbReference type="GeneID" id="6755623"/>
<keyword evidence="3 7" id="KW-0812">Transmembrane</keyword>
<dbReference type="InParanoid" id="B3S140"/>
<evidence type="ECO:0000313" key="10">
    <source>
        <dbReference type="Proteomes" id="UP000009022"/>
    </source>
</evidence>
<comment type="function">
    <text evidence="7">Component of the MICOS complex, a large protein complex of the mitochondrial inner membrane that plays crucial roles in the maintenance of crista junctions, inner membrane architecture, and formation of contact sites to the outer membrane.</text>
</comment>
<dbReference type="Proteomes" id="UP000009022">
    <property type="component" value="Unassembled WGS sequence"/>
</dbReference>
<dbReference type="RefSeq" id="XP_002114081.1">
    <property type="nucleotide sequence ID" value="XM_002114045.1"/>
</dbReference>
<sequence>MASLPIMAGRFIAITLPAGSILLANTSMADSGNDTIDPSELPIYDVEEASVKYPKRTKSTLETYVSTTRKSVYDITRQLIDITHGVRNSVTSAKERITSTTQDIINKEGLLPRVGLIGFAGLTGFVIAGRRKGIFRRFFYPVGFLTVSSMLCYPVETVNISRSTWRYAKHWYSGDPIDEVQEKNGDSLLSIANSIKTTVNKGLTTLSSSLNSNDNKTASNSENEELEDTAPAVKDSTDNIVNETSETTESLELSKDNLHQDNEENLEVSQTIDDSNKESELEPEPPVDKKETEPKVTGDYGQSSPEDDKKEMKPKIIGDYGQSSPEDSDMYTTR</sequence>
<feature type="compositionally biased region" description="Basic and acidic residues" evidence="8">
    <location>
        <begin position="252"/>
        <end position="262"/>
    </location>
</feature>
<keyword evidence="6 7" id="KW-0472">Membrane</keyword>
<evidence type="ECO:0000313" key="9">
    <source>
        <dbReference type="EMBL" id="EDV23171.1"/>
    </source>
</evidence>
<dbReference type="STRING" id="10228.B3S140"/>
<comment type="subunit">
    <text evidence="7">Component of the mitochondrial contact site and cristae organizing system (MICOS) complex.</text>
</comment>
<keyword evidence="4 7" id="KW-1133">Transmembrane helix</keyword>
<feature type="region of interest" description="Disordered" evidence="8">
    <location>
        <begin position="205"/>
        <end position="334"/>
    </location>
</feature>
<dbReference type="InterPro" id="IPR033182">
    <property type="entry name" value="MIC26/MIC27_animal"/>
</dbReference>
<feature type="transmembrane region" description="Helical" evidence="7">
    <location>
        <begin position="110"/>
        <end position="128"/>
    </location>
</feature>
<dbReference type="KEGG" id="tad:TRIADDRAFT_58187"/>
<dbReference type="PhylomeDB" id="B3S140"/>
<evidence type="ECO:0000256" key="4">
    <source>
        <dbReference type="ARBA" id="ARBA00022989"/>
    </source>
</evidence>
<dbReference type="OrthoDB" id="9421762at2759"/>
<keyword evidence="5 7" id="KW-0496">Mitochondrion</keyword>
<feature type="compositionally biased region" description="Low complexity" evidence="8">
    <location>
        <begin position="205"/>
        <end position="217"/>
    </location>
</feature>
<evidence type="ECO:0000256" key="6">
    <source>
        <dbReference type="ARBA" id="ARBA00023136"/>
    </source>
</evidence>
<evidence type="ECO:0000256" key="5">
    <source>
        <dbReference type="ARBA" id="ARBA00023128"/>
    </source>
</evidence>
<accession>B3S140</accession>
<dbReference type="OMA" id="HEVIMED"/>
<keyword evidence="10" id="KW-1185">Reference proteome</keyword>
<feature type="compositionally biased region" description="Basic and acidic residues" evidence="8">
    <location>
        <begin position="274"/>
        <end position="296"/>
    </location>
</feature>
<proteinExistence type="inferred from homology"/>
<protein>
    <recommendedName>
        <fullName evidence="7">MICOS complex subunit</fullName>
    </recommendedName>
</protein>
<feature type="compositionally biased region" description="Basic and acidic residues" evidence="8">
    <location>
        <begin position="306"/>
        <end position="316"/>
    </location>
</feature>
<dbReference type="GO" id="GO:0042407">
    <property type="term" value="P:cristae formation"/>
    <property type="evidence" value="ECO:0000318"/>
    <property type="project" value="GO_Central"/>
</dbReference>
<keyword evidence="7" id="KW-0999">Mitochondrion inner membrane</keyword>
<gene>
    <name evidence="9" type="ORF">TRIADDRAFT_58187</name>
</gene>
<evidence type="ECO:0000256" key="7">
    <source>
        <dbReference type="RuleBase" id="RU363021"/>
    </source>
</evidence>
<dbReference type="EMBL" id="DS985247">
    <property type="protein sequence ID" value="EDV23171.1"/>
    <property type="molecule type" value="Genomic_DNA"/>
</dbReference>
<evidence type="ECO:0000256" key="8">
    <source>
        <dbReference type="SAM" id="MobiDB-lite"/>
    </source>
</evidence>
<dbReference type="GO" id="GO:0061617">
    <property type="term" value="C:MICOS complex"/>
    <property type="evidence" value="ECO:0000318"/>
    <property type="project" value="GO_Central"/>
</dbReference>
<comment type="subcellular location">
    <subcellularLocation>
        <location evidence="7">Mitochondrion inner membrane</location>
    </subcellularLocation>
    <subcellularLocation>
        <location evidence="1">Mitochondrion membrane</location>
    </subcellularLocation>
</comment>
<reference evidence="9 10" key="1">
    <citation type="journal article" date="2008" name="Nature">
        <title>The Trichoplax genome and the nature of placozoans.</title>
        <authorList>
            <person name="Srivastava M."/>
            <person name="Begovic E."/>
            <person name="Chapman J."/>
            <person name="Putnam N.H."/>
            <person name="Hellsten U."/>
            <person name="Kawashima T."/>
            <person name="Kuo A."/>
            <person name="Mitros T."/>
            <person name="Salamov A."/>
            <person name="Carpenter M.L."/>
            <person name="Signorovitch A.Y."/>
            <person name="Moreno M.A."/>
            <person name="Kamm K."/>
            <person name="Grimwood J."/>
            <person name="Schmutz J."/>
            <person name="Shapiro H."/>
            <person name="Grigoriev I.V."/>
            <person name="Buss L.W."/>
            <person name="Schierwater B."/>
            <person name="Dellaporta S.L."/>
            <person name="Rokhsar D.S."/>
        </authorList>
    </citation>
    <scope>NUCLEOTIDE SEQUENCE [LARGE SCALE GENOMIC DNA]</scope>
    <source>
        <strain evidence="9 10">Grell-BS-1999</strain>
    </source>
</reference>
<organism evidence="9 10">
    <name type="scientific">Trichoplax adhaerens</name>
    <name type="common">Trichoplax reptans</name>
    <dbReference type="NCBI Taxonomy" id="10228"/>
    <lineage>
        <taxon>Eukaryota</taxon>
        <taxon>Metazoa</taxon>
        <taxon>Placozoa</taxon>
        <taxon>Uniplacotomia</taxon>
        <taxon>Trichoplacea</taxon>
        <taxon>Trichoplacidae</taxon>
        <taxon>Trichoplax</taxon>
    </lineage>
</organism>
<dbReference type="eggNOG" id="KOG4798">
    <property type="taxonomic scope" value="Eukaryota"/>
</dbReference>
<comment type="similarity">
    <text evidence="2">Belongs to the apolipoprotein O/MICOS complex subunit Mic27 family.</text>
</comment>
<dbReference type="PANTHER" id="PTHR14564">
    <property type="entry name" value="MICOS COMPLEX SUBUNIT MIC26 / MIC27 FAMILY MEMBER"/>
    <property type="match status" value="1"/>
</dbReference>
<dbReference type="InterPro" id="IPR019166">
    <property type="entry name" value="MIC26/MIC27"/>
</dbReference>
<evidence type="ECO:0000256" key="2">
    <source>
        <dbReference type="ARBA" id="ARBA00010904"/>
    </source>
</evidence>